<evidence type="ECO:0008006" key="3">
    <source>
        <dbReference type="Google" id="ProtNLM"/>
    </source>
</evidence>
<organism evidence="1 2">
    <name type="scientific">Pleurodeles waltl</name>
    <name type="common">Iberian ribbed newt</name>
    <dbReference type="NCBI Taxonomy" id="8319"/>
    <lineage>
        <taxon>Eukaryota</taxon>
        <taxon>Metazoa</taxon>
        <taxon>Chordata</taxon>
        <taxon>Craniata</taxon>
        <taxon>Vertebrata</taxon>
        <taxon>Euteleostomi</taxon>
        <taxon>Amphibia</taxon>
        <taxon>Batrachia</taxon>
        <taxon>Caudata</taxon>
        <taxon>Salamandroidea</taxon>
        <taxon>Salamandridae</taxon>
        <taxon>Pleurodelinae</taxon>
        <taxon>Pleurodeles</taxon>
    </lineage>
</organism>
<sequence>MDLTKAFDTISVEVLRRIMEKFGCPGKSISMVHQFHDGMLARVLDDGDSFNAFPVTNRVNQIFVLAPTLFSMKFSAMLSVTFCEYEETSIKIRYRTGRLFNLWRLQAKTKAEEDSV</sequence>
<reference evidence="1" key="1">
    <citation type="journal article" date="2022" name="bioRxiv">
        <title>Sequencing and chromosome-scale assembly of the giantPleurodeles waltlgenome.</title>
        <authorList>
            <person name="Brown T."/>
            <person name="Elewa A."/>
            <person name="Iarovenko S."/>
            <person name="Subramanian E."/>
            <person name="Araus A.J."/>
            <person name="Petzold A."/>
            <person name="Susuki M."/>
            <person name="Suzuki K.-i.T."/>
            <person name="Hayashi T."/>
            <person name="Toyoda A."/>
            <person name="Oliveira C."/>
            <person name="Osipova E."/>
            <person name="Leigh N.D."/>
            <person name="Simon A."/>
            <person name="Yun M.H."/>
        </authorList>
    </citation>
    <scope>NUCLEOTIDE SEQUENCE</scope>
    <source>
        <strain evidence="1">20211129_DDA</strain>
        <tissue evidence="1">Liver</tissue>
    </source>
</reference>
<comment type="caution">
    <text evidence="1">The sequence shown here is derived from an EMBL/GenBank/DDBJ whole genome shotgun (WGS) entry which is preliminary data.</text>
</comment>
<name>A0AAV7RP55_PLEWA</name>
<dbReference type="AlphaFoldDB" id="A0AAV7RP55"/>
<gene>
    <name evidence="1" type="ORF">NDU88_007327</name>
</gene>
<dbReference type="Proteomes" id="UP001066276">
    <property type="component" value="Chromosome 5"/>
</dbReference>
<dbReference type="EMBL" id="JANPWB010000009">
    <property type="protein sequence ID" value="KAJ1154581.1"/>
    <property type="molecule type" value="Genomic_DNA"/>
</dbReference>
<protein>
    <recommendedName>
        <fullName evidence="3">Reverse transcriptase domain-containing protein</fullName>
    </recommendedName>
</protein>
<proteinExistence type="predicted"/>
<keyword evidence="2" id="KW-1185">Reference proteome</keyword>
<accession>A0AAV7RP55</accession>
<evidence type="ECO:0000313" key="1">
    <source>
        <dbReference type="EMBL" id="KAJ1154581.1"/>
    </source>
</evidence>
<evidence type="ECO:0000313" key="2">
    <source>
        <dbReference type="Proteomes" id="UP001066276"/>
    </source>
</evidence>